<dbReference type="NCBIfam" id="NF003078">
    <property type="entry name" value="PRK04004.1"/>
    <property type="match status" value="1"/>
</dbReference>
<dbReference type="PhylomeDB" id="R7QN18"/>
<evidence type="ECO:0000256" key="9">
    <source>
        <dbReference type="ARBA" id="ARBA00022801"/>
    </source>
</evidence>
<keyword evidence="7" id="KW-0479">Metal-binding</keyword>
<dbReference type="Gene3D" id="3.40.50.300">
    <property type="entry name" value="P-loop containing nucleotide triphosphate hydrolases"/>
    <property type="match status" value="1"/>
</dbReference>
<dbReference type="CDD" id="cd01887">
    <property type="entry name" value="IF2_eIF5B"/>
    <property type="match status" value="1"/>
</dbReference>
<feature type="compositionally biased region" description="Basic and acidic residues" evidence="13">
    <location>
        <begin position="314"/>
        <end position="328"/>
    </location>
</feature>
<comment type="subcellular location">
    <subcellularLocation>
        <location evidence="1">Cytoplasm</location>
    </subcellularLocation>
</comment>
<dbReference type="NCBIfam" id="TIGR00231">
    <property type="entry name" value="small_GTP"/>
    <property type="match status" value="1"/>
</dbReference>
<dbReference type="InterPro" id="IPR015760">
    <property type="entry name" value="TIF_IF2"/>
</dbReference>
<feature type="compositionally biased region" description="Acidic residues" evidence="13">
    <location>
        <begin position="332"/>
        <end position="343"/>
    </location>
</feature>
<feature type="compositionally biased region" description="Basic and acidic residues" evidence="13">
    <location>
        <begin position="160"/>
        <end position="238"/>
    </location>
</feature>
<dbReference type="OrthoDB" id="4928at2759"/>
<keyword evidence="16" id="KW-1185">Reference proteome</keyword>
<evidence type="ECO:0000256" key="6">
    <source>
        <dbReference type="ARBA" id="ARBA00022540"/>
    </source>
</evidence>
<dbReference type="STRING" id="2769.R7QN18"/>
<dbReference type="InterPro" id="IPR036925">
    <property type="entry name" value="TIF_IF2_dom3_sf"/>
</dbReference>
<protein>
    <recommendedName>
        <fullName evidence="4">Eukaryotic translation initiation factor 5B</fullName>
        <ecNumber evidence="3">3.6.5.3</ecNumber>
    </recommendedName>
    <alternativeName>
        <fullName evidence="12">Translation initiation factor IF-2</fullName>
    </alternativeName>
</protein>
<dbReference type="GeneID" id="17326399"/>
<evidence type="ECO:0000313" key="16">
    <source>
        <dbReference type="Proteomes" id="UP000012073"/>
    </source>
</evidence>
<dbReference type="SUPFAM" id="SSF50447">
    <property type="entry name" value="Translation proteins"/>
    <property type="match status" value="1"/>
</dbReference>
<keyword evidence="6 15" id="KW-0396">Initiation factor</keyword>
<dbReference type="SUPFAM" id="SSF52156">
    <property type="entry name" value="Initiation factor IF2/eIF5b, domain 3"/>
    <property type="match status" value="1"/>
</dbReference>
<evidence type="ECO:0000256" key="1">
    <source>
        <dbReference type="ARBA" id="ARBA00004496"/>
    </source>
</evidence>
<dbReference type="InterPro" id="IPR023115">
    <property type="entry name" value="TIF_IF2_dom3"/>
</dbReference>
<reference evidence="16" key="1">
    <citation type="journal article" date="2013" name="Proc. Natl. Acad. Sci. U.S.A.">
        <title>Genome structure and metabolic features in the red seaweed Chondrus crispus shed light on evolution of the Archaeplastida.</title>
        <authorList>
            <person name="Collen J."/>
            <person name="Porcel B."/>
            <person name="Carre W."/>
            <person name="Ball S.G."/>
            <person name="Chaparro C."/>
            <person name="Tonon T."/>
            <person name="Barbeyron T."/>
            <person name="Michel G."/>
            <person name="Noel B."/>
            <person name="Valentin K."/>
            <person name="Elias M."/>
            <person name="Artiguenave F."/>
            <person name="Arun A."/>
            <person name="Aury J.M."/>
            <person name="Barbosa-Neto J.F."/>
            <person name="Bothwell J.H."/>
            <person name="Bouget F.Y."/>
            <person name="Brillet L."/>
            <person name="Cabello-Hurtado F."/>
            <person name="Capella-Gutierrez S."/>
            <person name="Charrier B."/>
            <person name="Cladiere L."/>
            <person name="Cock J.M."/>
            <person name="Coelho S.M."/>
            <person name="Colleoni C."/>
            <person name="Czjzek M."/>
            <person name="Da Silva C."/>
            <person name="Delage L."/>
            <person name="Denoeud F."/>
            <person name="Deschamps P."/>
            <person name="Dittami S.M."/>
            <person name="Gabaldon T."/>
            <person name="Gachon C.M."/>
            <person name="Groisillier A."/>
            <person name="Herve C."/>
            <person name="Jabbari K."/>
            <person name="Katinka M."/>
            <person name="Kloareg B."/>
            <person name="Kowalczyk N."/>
            <person name="Labadie K."/>
            <person name="Leblanc C."/>
            <person name="Lopez P.J."/>
            <person name="McLachlan D.H."/>
            <person name="Meslet-Cladiere L."/>
            <person name="Moustafa A."/>
            <person name="Nehr Z."/>
            <person name="Nyvall Collen P."/>
            <person name="Panaud O."/>
            <person name="Partensky F."/>
            <person name="Poulain J."/>
            <person name="Rensing S.A."/>
            <person name="Rousvoal S."/>
            <person name="Samson G."/>
            <person name="Symeonidi A."/>
            <person name="Weissenbach J."/>
            <person name="Zambounis A."/>
            <person name="Wincker P."/>
            <person name="Boyen C."/>
        </authorList>
    </citation>
    <scope>NUCLEOTIDE SEQUENCE [LARGE SCALE GENOMIC DNA]</scope>
    <source>
        <strain evidence="16">cv. Stackhouse</strain>
    </source>
</reference>
<keyword evidence="8" id="KW-0547">Nucleotide-binding</keyword>
<dbReference type="GO" id="GO:0046872">
    <property type="term" value="F:metal ion binding"/>
    <property type="evidence" value="ECO:0007669"/>
    <property type="project" value="UniProtKB-KW"/>
</dbReference>
<dbReference type="GO" id="GO:0003924">
    <property type="term" value="F:GTPase activity"/>
    <property type="evidence" value="ECO:0007669"/>
    <property type="project" value="InterPro"/>
</dbReference>
<feature type="domain" description="Tr-type G" evidence="14">
    <location>
        <begin position="417"/>
        <end position="635"/>
    </location>
</feature>
<dbReference type="FunFam" id="3.40.50.300:FF:000112">
    <property type="entry name" value="Eukaryotic translation initiation factor 5B"/>
    <property type="match status" value="1"/>
</dbReference>
<dbReference type="FunFam" id="2.40.30.10:FF:000013">
    <property type="entry name" value="eukaryotic translation initiation factor 5B"/>
    <property type="match status" value="1"/>
</dbReference>
<dbReference type="PROSITE" id="PS51722">
    <property type="entry name" value="G_TR_2"/>
    <property type="match status" value="1"/>
</dbReference>
<evidence type="ECO:0000256" key="5">
    <source>
        <dbReference type="ARBA" id="ARBA00022490"/>
    </source>
</evidence>
<evidence type="ECO:0000256" key="12">
    <source>
        <dbReference type="ARBA" id="ARBA00032478"/>
    </source>
</evidence>
<dbReference type="PRINTS" id="PR00315">
    <property type="entry name" value="ELONGATNFCT"/>
</dbReference>
<dbReference type="GO" id="GO:0005739">
    <property type="term" value="C:mitochondrion"/>
    <property type="evidence" value="ECO:0007669"/>
    <property type="project" value="TreeGrafter"/>
</dbReference>
<dbReference type="FunFam" id="3.40.50.10050:FF:000002">
    <property type="entry name" value="Eukaryotic translation initiation factor 5B"/>
    <property type="match status" value="1"/>
</dbReference>
<dbReference type="Proteomes" id="UP000012073">
    <property type="component" value="Unassembled WGS sequence"/>
</dbReference>
<dbReference type="Gramene" id="CDF38780">
    <property type="protein sequence ID" value="CDF38780"/>
    <property type="gene ID" value="CHC_T00008845001"/>
</dbReference>
<feature type="compositionally biased region" description="Basic residues" evidence="13">
    <location>
        <begin position="123"/>
        <end position="135"/>
    </location>
</feature>
<accession>R7QN18</accession>
<dbReference type="GO" id="GO:0005525">
    <property type="term" value="F:GTP binding"/>
    <property type="evidence" value="ECO:0007669"/>
    <property type="project" value="UniProtKB-KW"/>
</dbReference>
<evidence type="ECO:0000259" key="14">
    <source>
        <dbReference type="PROSITE" id="PS51722"/>
    </source>
</evidence>
<dbReference type="PANTHER" id="PTHR43381">
    <property type="entry name" value="TRANSLATION INITIATION FACTOR IF-2-RELATED"/>
    <property type="match status" value="1"/>
</dbReference>
<dbReference type="SUPFAM" id="SSF52540">
    <property type="entry name" value="P-loop containing nucleoside triphosphate hydrolases"/>
    <property type="match status" value="1"/>
</dbReference>
<evidence type="ECO:0000256" key="8">
    <source>
        <dbReference type="ARBA" id="ARBA00022741"/>
    </source>
</evidence>
<dbReference type="Pfam" id="PF14578">
    <property type="entry name" value="GTP_EFTU_D4"/>
    <property type="match status" value="1"/>
</dbReference>
<dbReference type="Gene3D" id="3.40.50.10050">
    <property type="entry name" value="Translation initiation factor IF- 2, domain 3"/>
    <property type="match status" value="1"/>
</dbReference>
<evidence type="ECO:0000313" key="15">
    <source>
        <dbReference type="EMBL" id="CDF38780.1"/>
    </source>
</evidence>
<feature type="compositionally biased region" description="Basic and acidic residues" evidence="13">
    <location>
        <begin position="44"/>
        <end position="53"/>
    </location>
</feature>
<dbReference type="CDD" id="cd03703">
    <property type="entry name" value="aeIF5B_II"/>
    <property type="match status" value="1"/>
</dbReference>
<dbReference type="InterPro" id="IPR000795">
    <property type="entry name" value="T_Tr_GTP-bd_dom"/>
</dbReference>
<dbReference type="AlphaFoldDB" id="R7QN18"/>
<name>R7QN18_CHOCR</name>
<dbReference type="EMBL" id="HG001967">
    <property type="protein sequence ID" value="CDF38780.1"/>
    <property type="molecule type" value="Genomic_DNA"/>
</dbReference>
<keyword evidence="5" id="KW-0963">Cytoplasm</keyword>
<dbReference type="Pfam" id="PF00009">
    <property type="entry name" value="GTP_EFTU"/>
    <property type="match status" value="1"/>
</dbReference>
<feature type="region of interest" description="Disordered" evidence="13">
    <location>
        <begin position="1"/>
        <end position="384"/>
    </location>
</feature>
<dbReference type="Pfam" id="PF11987">
    <property type="entry name" value="IF-2"/>
    <property type="match status" value="1"/>
</dbReference>
<comment type="similarity">
    <text evidence="2">Belongs to the TRAFAC class translation factor GTPase superfamily. Classic translation factor GTPase family. IF-2 subfamily.</text>
</comment>
<feature type="compositionally biased region" description="Low complexity" evidence="13">
    <location>
        <begin position="91"/>
        <end position="103"/>
    </location>
</feature>
<evidence type="ECO:0000256" key="7">
    <source>
        <dbReference type="ARBA" id="ARBA00022723"/>
    </source>
</evidence>
<dbReference type="InterPro" id="IPR009000">
    <property type="entry name" value="Transl_B-barrel_sf"/>
</dbReference>
<organism evidence="15 16">
    <name type="scientific">Chondrus crispus</name>
    <name type="common">Carrageen Irish moss</name>
    <name type="synonym">Polymorpha crispa</name>
    <dbReference type="NCBI Taxonomy" id="2769"/>
    <lineage>
        <taxon>Eukaryota</taxon>
        <taxon>Rhodophyta</taxon>
        <taxon>Florideophyceae</taxon>
        <taxon>Rhodymeniophycidae</taxon>
        <taxon>Gigartinales</taxon>
        <taxon>Gigartinaceae</taxon>
        <taxon>Chondrus</taxon>
    </lineage>
</organism>
<evidence type="ECO:0000256" key="11">
    <source>
        <dbReference type="ARBA" id="ARBA00023134"/>
    </source>
</evidence>
<dbReference type="RefSeq" id="XP_005718685.1">
    <property type="nucleotide sequence ID" value="XM_005718628.1"/>
</dbReference>
<dbReference type="InterPro" id="IPR027417">
    <property type="entry name" value="P-loop_NTPase"/>
</dbReference>
<dbReference type="EC" id="3.6.5.3" evidence="3"/>
<keyword evidence="9" id="KW-0378">Hydrolase</keyword>
<evidence type="ECO:0000256" key="3">
    <source>
        <dbReference type="ARBA" id="ARBA00011986"/>
    </source>
</evidence>
<dbReference type="KEGG" id="ccp:CHC_T00008845001"/>
<dbReference type="GO" id="GO:0003743">
    <property type="term" value="F:translation initiation factor activity"/>
    <property type="evidence" value="ECO:0007669"/>
    <property type="project" value="UniProtKB-KW"/>
</dbReference>
<evidence type="ECO:0000256" key="4">
    <source>
        <dbReference type="ARBA" id="ARBA00013824"/>
    </source>
</evidence>
<feature type="compositionally biased region" description="Acidic residues" evidence="13">
    <location>
        <begin position="352"/>
        <end position="380"/>
    </location>
</feature>
<evidence type="ECO:0000256" key="10">
    <source>
        <dbReference type="ARBA" id="ARBA00022917"/>
    </source>
</evidence>
<dbReference type="OMA" id="EFAVMLC"/>
<dbReference type="Gene3D" id="2.40.30.10">
    <property type="entry name" value="Translation factors"/>
    <property type="match status" value="2"/>
</dbReference>
<dbReference type="InterPro" id="IPR029459">
    <property type="entry name" value="EFTU-type"/>
</dbReference>
<keyword evidence="11" id="KW-0342">GTP-binding</keyword>
<sequence>MTAAEKKKAKKERERQAKLDKSKKEDAELNAILAELGDAPTSENPKEPEDTKGAEAVPMTAAQKKRAKKKKKATADKEEDIDALMAELGGPPATAAPEQQPETAEADVDDLLAELGGVDVPVAKKKAKKKKKKGAAKPEEDGGDAPAAPTVTETKKPKKKESAAVRRMREQRERMLAEEERLRRIQEEEEAKAAEEEEQRLVEIKRKEDEKARKKAAEKAKRDRKRKEGTLLSKAEKERRKKQEKFRQQLLSSGQIPGAANPTDGEQGQQKPTRIVYDRKRKPKNTIQGAPAVTTPAERQLEVEPNLPGTEESLGEKQKEIPEPKLEVVPDAWDELPDPEEEPKENGNVDGNADEVTETAGDEGEESEEDDESEDTDSEYEGMTRAEIAAEKRLDAVRKAHGKEKAQALASRTADHLRSPVICILGHVDTGKTKILDRIRRTNVQDGEAGGITQQIGATYFPIDAVKKEATKLAEGRQLDYNVPSLLIIDTPGHESFTNLRSRGSSLCDIAILVVDILHGLEPQTKESIGLLKARKTPFIVALNKIDRIYDWDAQPHNCPTRDSIAKQPRHAREEFMRRVRDAQLEFAEIGFNTELYWENEDPRKTVSLVPTSAISGEGIPDLLMLLLALPQKLLTDRLMFNPLLEATVLEVKVIEGLGTTIDVILTGGTIREGDTIMVVGLDGPIVSTIRALLTPHPMKEMRVKGQYLHHKEIKAAQGIKISAEGMEKAVAGTQLMVVQDPTSEVEMEYCRDEVMKDFQTILTDVDKSGKGVYVQASTLGSLEALLEFLRSSKIPVSGINIGPVHKRDVTKASTMLERGKEYATILAFDVGVEKEARELAEDAGVRIFTADIIYHLFDQFTAYMEQIKKDRREQVSDEVVFPSISRILPQHVYNKKDPIVVGVDVLEGILRVGTPLVVKHGAEWLDIGRVASLELSKKQVVTARKGESVAVKIQHKNTEHIMYGRHFDFQDVLVSKMSRPAIEILKQSFKEDLGREDWLLVVKLKKMFDII</sequence>
<feature type="compositionally biased region" description="Basic and acidic residues" evidence="13">
    <location>
        <begin position="1"/>
        <end position="27"/>
    </location>
</feature>
<dbReference type="PANTHER" id="PTHR43381:SF4">
    <property type="entry name" value="EUKARYOTIC TRANSLATION INITIATION FACTOR 5B"/>
    <property type="match status" value="1"/>
</dbReference>
<keyword evidence="10" id="KW-0648">Protein biosynthesis</keyword>
<dbReference type="FunFam" id="2.40.30.10:FF:000026">
    <property type="entry name" value="Eukaryotic translation initiation factor 5B"/>
    <property type="match status" value="1"/>
</dbReference>
<gene>
    <name evidence="15" type="ORF">CHC_T00008845001</name>
</gene>
<dbReference type="InterPro" id="IPR005225">
    <property type="entry name" value="Small_GTP-bd"/>
</dbReference>
<feature type="compositionally biased region" description="Basic residues" evidence="13">
    <location>
        <begin position="63"/>
        <end position="72"/>
    </location>
</feature>
<evidence type="ECO:0000256" key="2">
    <source>
        <dbReference type="ARBA" id="ARBA00007733"/>
    </source>
</evidence>
<proteinExistence type="inferred from homology"/>
<evidence type="ECO:0000256" key="13">
    <source>
        <dbReference type="SAM" id="MobiDB-lite"/>
    </source>
</evidence>